<evidence type="ECO:0000313" key="4">
    <source>
        <dbReference type="Proteomes" id="UP001583186"/>
    </source>
</evidence>
<organism evidence="3 4">
    <name type="scientific">Sporothrix stenoceras</name>
    <dbReference type="NCBI Taxonomy" id="5173"/>
    <lineage>
        <taxon>Eukaryota</taxon>
        <taxon>Fungi</taxon>
        <taxon>Dikarya</taxon>
        <taxon>Ascomycota</taxon>
        <taxon>Pezizomycotina</taxon>
        <taxon>Sordariomycetes</taxon>
        <taxon>Sordariomycetidae</taxon>
        <taxon>Ophiostomatales</taxon>
        <taxon>Ophiostomataceae</taxon>
        <taxon>Sporothrix</taxon>
    </lineage>
</organism>
<keyword evidence="2" id="KW-0732">Signal</keyword>
<dbReference type="EMBL" id="JAWCUI010000102">
    <property type="protein sequence ID" value="KAL1888017.1"/>
    <property type="molecule type" value="Genomic_DNA"/>
</dbReference>
<feature type="region of interest" description="Disordered" evidence="1">
    <location>
        <begin position="60"/>
        <end position="193"/>
    </location>
</feature>
<evidence type="ECO:0000256" key="2">
    <source>
        <dbReference type="SAM" id="SignalP"/>
    </source>
</evidence>
<proteinExistence type="predicted"/>
<evidence type="ECO:0000313" key="3">
    <source>
        <dbReference type="EMBL" id="KAL1888017.1"/>
    </source>
</evidence>
<evidence type="ECO:0000256" key="1">
    <source>
        <dbReference type="SAM" id="MobiDB-lite"/>
    </source>
</evidence>
<feature type="non-terminal residue" evidence="3">
    <location>
        <position position="193"/>
    </location>
</feature>
<evidence type="ECO:0008006" key="5">
    <source>
        <dbReference type="Google" id="ProtNLM"/>
    </source>
</evidence>
<protein>
    <recommendedName>
        <fullName evidence="5">Spore germination protein</fullName>
    </recommendedName>
</protein>
<feature type="compositionally biased region" description="Acidic residues" evidence="1">
    <location>
        <begin position="157"/>
        <end position="168"/>
    </location>
</feature>
<gene>
    <name evidence="3" type="ORF">Sste5346_009814</name>
</gene>
<feature type="compositionally biased region" description="Acidic residues" evidence="1">
    <location>
        <begin position="77"/>
        <end position="92"/>
    </location>
</feature>
<feature type="compositionally biased region" description="Basic residues" evidence="1">
    <location>
        <begin position="174"/>
        <end position="184"/>
    </location>
</feature>
<keyword evidence="4" id="KW-1185">Reference proteome</keyword>
<dbReference type="Proteomes" id="UP001583186">
    <property type="component" value="Unassembled WGS sequence"/>
</dbReference>
<feature type="chain" id="PRO_5045949432" description="Spore germination protein" evidence="2">
    <location>
        <begin position="23"/>
        <end position="193"/>
    </location>
</feature>
<feature type="compositionally biased region" description="Basic and acidic residues" evidence="1">
    <location>
        <begin position="131"/>
        <end position="144"/>
    </location>
</feature>
<feature type="signal peptide" evidence="2">
    <location>
        <begin position="1"/>
        <end position="22"/>
    </location>
</feature>
<feature type="compositionally biased region" description="Basic residues" evidence="1">
    <location>
        <begin position="98"/>
        <end position="108"/>
    </location>
</feature>
<sequence length="193" mass="20994">MHTPTLVQLVLGGLAATSAVYGFQPSSGVKALSARNVASLIALAAPAMAVPMMKEIDTREPHHAGKKTGNAKHARDVEEDADHEDVEEEDLDLETRAPHHAGKKTGKKQGRDVEVEAREPHHAGKKTGKKQGRDVEVETREPHHAGKKTGKKQGRDVEEEDVEEEDLDLETRAPHHAGKKTGKKQGRDVEVEA</sequence>
<comment type="caution">
    <text evidence="3">The sequence shown here is derived from an EMBL/GenBank/DDBJ whole genome shotgun (WGS) entry which is preliminary data.</text>
</comment>
<name>A0ABR3YII0_9PEZI</name>
<feature type="compositionally biased region" description="Basic and acidic residues" evidence="1">
    <location>
        <begin position="109"/>
        <end position="122"/>
    </location>
</feature>
<reference evidence="3 4" key="1">
    <citation type="journal article" date="2024" name="IMA Fungus">
        <title>IMA Genome - F19 : A genome assembly and annotation guide to empower mycologists, including annotated draft genome sequences of Ceratocystis pirilliformis, Diaporthe australafricana, Fusarium ophioides, Paecilomyces lecythidis, and Sporothrix stenoceras.</title>
        <authorList>
            <person name="Aylward J."/>
            <person name="Wilson A.M."/>
            <person name="Visagie C.M."/>
            <person name="Spraker J."/>
            <person name="Barnes I."/>
            <person name="Buitendag C."/>
            <person name="Ceriani C."/>
            <person name="Del Mar Angel L."/>
            <person name="du Plessis D."/>
            <person name="Fuchs T."/>
            <person name="Gasser K."/>
            <person name="Kramer D."/>
            <person name="Li W."/>
            <person name="Munsamy K."/>
            <person name="Piso A."/>
            <person name="Price J.L."/>
            <person name="Sonnekus B."/>
            <person name="Thomas C."/>
            <person name="van der Nest A."/>
            <person name="van Dijk A."/>
            <person name="van Heerden A."/>
            <person name="van Vuuren N."/>
            <person name="Yilmaz N."/>
            <person name="Duong T.A."/>
            <person name="van der Merwe N.A."/>
            <person name="Wingfield M.J."/>
            <person name="Wingfield B.D."/>
        </authorList>
    </citation>
    <scope>NUCLEOTIDE SEQUENCE [LARGE SCALE GENOMIC DNA]</scope>
    <source>
        <strain evidence="3 4">CMW 5346</strain>
    </source>
</reference>
<accession>A0ABR3YII0</accession>